<evidence type="ECO:0000256" key="1">
    <source>
        <dbReference type="ARBA" id="ARBA00004651"/>
    </source>
</evidence>
<evidence type="ECO:0000256" key="2">
    <source>
        <dbReference type="ARBA" id="ARBA00006337"/>
    </source>
</evidence>
<protein>
    <submittedName>
        <fullName evidence="14">HlyC/CorC family transporter</fullName>
    </submittedName>
</protein>
<dbReference type="PANTHER" id="PTHR43099">
    <property type="entry name" value="UPF0053 PROTEIN YRKA"/>
    <property type="match status" value="1"/>
</dbReference>
<dbReference type="CDD" id="cd04590">
    <property type="entry name" value="CBS_pair_CorC_HlyC_assoc"/>
    <property type="match status" value="1"/>
</dbReference>
<dbReference type="SMART" id="SM01091">
    <property type="entry name" value="CorC_HlyC"/>
    <property type="match status" value="1"/>
</dbReference>
<dbReference type="SUPFAM" id="SSF56176">
    <property type="entry name" value="FAD-binding/transporter-associated domain-like"/>
    <property type="match status" value="1"/>
</dbReference>
<dbReference type="SUPFAM" id="SSF54631">
    <property type="entry name" value="CBS-domain pair"/>
    <property type="match status" value="1"/>
</dbReference>
<evidence type="ECO:0000256" key="7">
    <source>
        <dbReference type="ARBA" id="ARBA00023122"/>
    </source>
</evidence>
<dbReference type="InterPro" id="IPR051676">
    <property type="entry name" value="UPF0053_domain"/>
</dbReference>
<feature type="domain" description="CNNM transmembrane" evidence="13">
    <location>
        <begin position="1"/>
        <end position="198"/>
    </location>
</feature>
<keyword evidence="8 10" id="KW-0472">Membrane</keyword>
<dbReference type="AlphaFoldDB" id="A0A9D5R830"/>
<keyword evidence="3" id="KW-1003">Cell membrane</keyword>
<keyword evidence="5" id="KW-0677">Repeat</keyword>
<evidence type="ECO:0000259" key="12">
    <source>
        <dbReference type="PROSITE" id="PS51371"/>
    </source>
</evidence>
<feature type="transmembrane region" description="Helical" evidence="11">
    <location>
        <begin position="94"/>
        <end position="120"/>
    </location>
</feature>
<dbReference type="PROSITE" id="PS51846">
    <property type="entry name" value="CNNM"/>
    <property type="match status" value="1"/>
</dbReference>
<reference evidence="14" key="1">
    <citation type="submission" date="2020-10" db="EMBL/GenBank/DDBJ databases">
        <title>ChiBAC.</title>
        <authorList>
            <person name="Zenner C."/>
            <person name="Hitch T.C.A."/>
            <person name="Clavel T."/>
        </authorList>
    </citation>
    <scope>NUCLEOTIDE SEQUENCE</scope>
    <source>
        <strain evidence="14">DSM 107454</strain>
    </source>
</reference>
<dbReference type="Gene3D" id="3.10.580.10">
    <property type="entry name" value="CBS-domain"/>
    <property type="match status" value="1"/>
</dbReference>
<keyword evidence="15" id="KW-1185">Reference proteome</keyword>
<evidence type="ECO:0000256" key="9">
    <source>
        <dbReference type="PROSITE-ProRule" id="PRU00703"/>
    </source>
</evidence>
<comment type="caution">
    <text evidence="14">The sequence shown here is derived from an EMBL/GenBank/DDBJ whole genome shotgun (WGS) entry which is preliminary data.</text>
</comment>
<sequence length="437" mass="47995">MIFLQVILIFLNAVFACAEIAVISMNDAKLAKLAEAGDKRAVRLARLTSQPARFLATIQVAITLSGFLGSAFAAENFSGLLVDWLVSLGVGINPAMLDTAAVIVITVILSYFTLIFGELVPKRLAMRKAEPLALGMSALISGIAALFSPIVWLLTVSTNGILRLLGIDPNAEDENVGEEEIRMMVDVSTEKGAIDREEKQLIQNVFEFDDLTAGEIATHRTEISMLWTEESMADWDHTIHHSRHTLYPVCEDSADNVIGILNAKDYFRLQDKSRDSVMKNAVTLPYFVPETVKADVLFRNMKHTRSKLAVVLDEYGGMTGIVTINDLVEQLVGDLDLDEEKEPPAPLIEQIDSKTWKISGLAPLEEIAQALGIALPEEAYETFSGLVFDALGTIPPDGTTAETETENLMIKVLKIQDHQVKTAVVCLKDPSYSNEKF</sequence>
<dbReference type="EMBL" id="JADCKB010000001">
    <property type="protein sequence ID" value="MBE5039024.1"/>
    <property type="molecule type" value="Genomic_DNA"/>
</dbReference>
<evidence type="ECO:0000313" key="14">
    <source>
        <dbReference type="EMBL" id="MBE5039024.1"/>
    </source>
</evidence>
<dbReference type="GO" id="GO:0050660">
    <property type="term" value="F:flavin adenine dinucleotide binding"/>
    <property type="evidence" value="ECO:0007669"/>
    <property type="project" value="InterPro"/>
</dbReference>
<evidence type="ECO:0000259" key="13">
    <source>
        <dbReference type="PROSITE" id="PS51846"/>
    </source>
</evidence>
<dbReference type="GO" id="GO:0005886">
    <property type="term" value="C:plasma membrane"/>
    <property type="evidence" value="ECO:0007669"/>
    <property type="project" value="UniProtKB-SubCell"/>
</dbReference>
<accession>A0A9D5R830</accession>
<evidence type="ECO:0000256" key="11">
    <source>
        <dbReference type="SAM" id="Phobius"/>
    </source>
</evidence>
<evidence type="ECO:0000313" key="15">
    <source>
        <dbReference type="Proteomes" id="UP000806542"/>
    </source>
</evidence>
<evidence type="ECO:0000256" key="3">
    <source>
        <dbReference type="ARBA" id="ARBA00022475"/>
    </source>
</evidence>
<keyword evidence="6 10" id="KW-1133">Transmembrane helix</keyword>
<dbReference type="Proteomes" id="UP000806542">
    <property type="component" value="Unassembled WGS sequence"/>
</dbReference>
<dbReference type="InterPro" id="IPR044751">
    <property type="entry name" value="Ion_transp-like_CBS"/>
</dbReference>
<evidence type="ECO:0000256" key="10">
    <source>
        <dbReference type="PROSITE-ProRule" id="PRU01193"/>
    </source>
</evidence>
<dbReference type="InterPro" id="IPR016169">
    <property type="entry name" value="FAD-bd_PCMH_sub2"/>
</dbReference>
<dbReference type="InterPro" id="IPR036318">
    <property type="entry name" value="FAD-bd_PCMH-like_sf"/>
</dbReference>
<comment type="similarity">
    <text evidence="2">Belongs to the UPF0053 family.</text>
</comment>
<dbReference type="InterPro" id="IPR005170">
    <property type="entry name" value="Transptr-assoc_dom"/>
</dbReference>
<dbReference type="InterPro" id="IPR002550">
    <property type="entry name" value="CNNM"/>
</dbReference>
<proteinExistence type="inferred from homology"/>
<feature type="transmembrane region" description="Helical" evidence="11">
    <location>
        <begin position="6"/>
        <end position="25"/>
    </location>
</feature>
<dbReference type="Pfam" id="PF03471">
    <property type="entry name" value="CorC_HlyC"/>
    <property type="match status" value="1"/>
</dbReference>
<keyword evidence="7 9" id="KW-0129">CBS domain</keyword>
<dbReference type="PANTHER" id="PTHR43099:SF5">
    <property type="entry name" value="HLYC_CORC FAMILY TRANSPORTER"/>
    <property type="match status" value="1"/>
</dbReference>
<evidence type="ECO:0000256" key="5">
    <source>
        <dbReference type="ARBA" id="ARBA00022737"/>
    </source>
</evidence>
<comment type="subcellular location">
    <subcellularLocation>
        <location evidence="1">Cell membrane</location>
        <topology evidence="1">Multi-pass membrane protein</topology>
    </subcellularLocation>
</comment>
<dbReference type="InterPro" id="IPR046342">
    <property type="entry name" value="CBS_dom_sf"/>
</dbReference>
<dbReference type="PROSITE" id="PS51371">
    <property type="entry name" value="CBS"/>
    <property type="match status" value="1"/>
</dbReference>
<dbReference type="Pfam" id="PF00571">
    <property type="entry name" value="CBS"/>
    <property type="match status" value="1"/>
</dbReference>
<feature type="domain" description="CBS" evidence="12">
    <location>
        <begin position="278"/>
        <end position="337"/>
    </location>
</feature>
<dbReference type="Gene3D" id="3.30.465.10">
    <property type="match status" value="1"/>
</dbReference>
<dbReference type="Pfam" id="PF01595">
    <property type="entry name" value="CNNM"/>
    <property type="match status" value="1"/>
</dbReference>
<feature type="transmembrane region" description="Helical" evidence="11">
    <location>
        <begin position="132"/>
        <end position="154"/>
    </location>
</feature>
<dbReference type="InterPro" id="IPR000644">
    <property type="entry name" value="CBS_dom"/>
</dbReference>
<name>A0A9D5R830_9FIRM</name>
<evidence type="ECO:0000256" key="8">
    <source>
        <dbReference type="ARBA" id="ARBA00023136"/>
    </source>
</evidence>
<evidence type="ECO:0000256" key="6">
    <source>
        <dbReference type="ARBA" id="ARBA00022989"/>
    </source>
</evidence>
<feature type="transmembrane region" description="Helical" evidence="11">
    <location>
        <begin position="54"/>
        <end position="74"/>
    </location>
</feature>
<organism evidence="14 15">
    <name type="scientific">Ructibacterium gallinarum</name>
    <dbReference type="NCBI Taxonomy" id="2779355"/>
    <lineage>
        <taxon>Bacteria</taxon>
        <taxon>Bacillati</taxon>
        <taxon>Bacillota</taxon>
        <taxon>Clostridia</taxon>
        <taxon>Eubacteriales</taxon>
        <taxon>Oscillospiraceae</taxon>
        <taxon>Ructibacterium</taxon>
    </lineage>
</organism>
<evidence type="ECO:0000256" key="4">
    <source>
        <dbReference type="ARBA" id="ARBA00022692"/>
    </source>
</evidence>
<keyword evidence="4 10" id="KW-0812">Transmembrane</keyword>
<gene>
    <name evidence="14" type="ORF">INF28_00890</name>
</gene>